<accession>A0A370FPS4</accession>
<gene>
    <name evidence="1" type="ORF">DFR41_102268</name>
</gene>
<proteinExistence type="predicted"/>
<dbReference type="EMBL" id="QQAV01000002">
    <property type="protein sequence ID" value="RDI27233.1"/>
    <property type="molecule type" value="Genomic_DNA"/>
</dbReference>
<name>A0A370FPS4_9BURK</name>
<dbReference type="AlphaFoldDB" id="A0A370FPS4"/>
<evidence type="ECO:0000313" key="1">
    <source>
        <dbReference type="EMBL" id="RDI27233.1"/>
    </source>
</evidence>
<protein>
    <submittedName>
        <fullName evidence="1">Uncharacterized protein</fullName>
    </submittedName>
</protein>
<organism evidence="1 2">
    <name type="scientific">Pseudacidovorax intermedius</name>
    <dbReference type="NCBI Taxonomy" id="433924"/>
    <lineage>
        <taxon>Bacteria</taxon>
        <taxon>Pseudomonadati</taxon>
        <taxon>Pseudomonadota</taxon>
        <taxon>Betaproteobacteria</taxon>
        <taxon>Burkholderiales</taxon>
        <taxon>Comamonadaceae</taxon>
        <taxon>Pseudacidovorax</taxon>
    </lineage>
</organism>
<dbReference type="Proteomes" id="UP000255265">
    <property type="component" value="Unassembled WGS sequence"/>
</dbReference>
<keyword evidence="2" id="KW-1185">Reference proteome</keyword>
<evidence type="ECO:0000313" key="2">
    <source>
        <dbReference type="Proteomes" id="UP000255265"/>
    </source>
</evidence>
<reference evidence="1 2" key="1">
    <citation type="submission" date="2018-07" db="EMBL/GenBank/DDBJ databases">
        <title>Genomic Encyclopedia of Type Strains, Phase IV (KMG-IV): sequencing the most valuable type-strain genomes for metagenomic binning, comparative biology and taxonomic classification.</title>
        <authorList>
            <person name="Goeker M."/>
        </authorList>
    </citation>
    <scope>NUCLEOTIDE SEQUENCE [LARGE SCALE GENOMIC DNA]</scope>
    <source>
        <strain evidence="1 2">DSM 21352</strain>
    </source>
</reference>
<sequence length="75" mass="8340">MAAAYDIVYPPALLTRHTERAAIDMTISGLRNKTVKDASGADIPIKTESDLYEVGESYGVMKHRVDRPHWSDNGH</sequence>
<comment type="caution">
    <text evidence="1">The sequence shown here is derived from an EMBL/GenBank/DDBJ whole genome shotgun (WGS) entry which is preliminary data.</text>
</comment>